<comment type="caution">
    <text evidence="1">The sequence shown here is derived from an EMBL/GenBank/DDBJ whole genome shotgun (WGS) entry which is preliminary data.</text>
</comment>
<evidence type="ECO:0000313" key="1">
    <source>
        <dbReference type="EMBL" id="KAJ7675132.1"/>
    </source>
</evidence>
<evidence type="ECO:0000313" key="2">
    <source>
        <dbReference type="Proteomes" id="UP001221757"/>
    </source>
</evidence>
<accession>A0AAD7D2G2</accession>
<dbReference type="EMBL" id="JARKIE010000152">
    <property type="protein sequence ID" value="KAJ7675132.1"/>
    <property type="molecule type" value="Genomic_DNA"/>
</dbReference>
<organism evidence="1 2">
    <name type="scientific">Mycena rosella</name>
    <name type="common">Pink bonnet</name>
    <name type="synonym">Agaricus rosellus</name>
    <dbReference type="NCBI Taxonomy" id="1033263"/>
    <lineage>
        <taxon>Eukaryota</taxon>
        <taxon>Fungi</taxon>
        <taxon>Dikarya</taxon>
        <taxon>Basidiomycota</taxon>
        <taxon>Agaricomycotina</taxon>
        <taxon>Agaricomycetes</taxon>
        <taxon>Agaricomycetidae</taxon>
        <taxon>Agaricales</taxon>
        <taxon>Marasmiineae</taxon>
        <taxon>Mycenaceae</taxon>
        <taxon>Mycena</taxon>
    </lineage>
</organism>
<dbReference type="Proteomes" id="UP001221757">
    <property type="component" value="Unassembled WGS sequence"/>
</dbReference>
<dbReference type="AlphaFoldDB" id="A0AAD7D2G2"/>
<protein>
    <submittedName>
        <fullName evidence="1">Uncharacterized protein</fullName>
    </submittedName>
</protein>
<proteinExistence type="predicted"/>
<reference evidence="1" key="1">
    <citation type="submission" date="2023-03" db="EMBL/GenBank/DDBJ databases">
        <title>Massive genome expansion in bonnet fungi (Mycena s.s.) driven by repeated elements and novel gene families across ecological guilds.</title>
        <authorList>
            <consortium name="Lawrence Berkeley National Laboratory"/>
            <person name="Harder C.B."/>
            <person name="Miyauchi S."/>
            <person name="Viragh M."/>
            <person name="Kuo A."/>
            <person name="Thoen E."/>
            <person name="Andreopoulos B."/>
            <person name="Lu D."/>
            <person name="Skrede I."/>
            <person name="Drula E."/>
            <person name="Henrissat B."/>
            <person name="Morin E."/>
            <person name="Kohler A."/>
            <person name="Barry K."/>
            <person name="LaButti K."/>
            <person name="Morin E."/>
            <person name="Salamov A."/>
            <person name="Lipzen A."/>
            <person name="Mereny Z."/>
            <person name="Hegedus B."/>
            <person name="Baldrian P."/>
            <person name="Stursova M."/>
            <person name="Weitz H."/>
            <person name="Taylor A."/>
            <person name="Grigoriev I.V."/>
            <person name="Nagy L.G."/>
            <person name="Martin F."/>
            <person name="Kauserud H."/>
        </authorList>
    </citation>
    <scope>NUCLEOTIDE SEQUENCE</scope>
    <source>
        <strain evidence="1">CBHHK067</strain>
    </source>
</reference>
<sequence>MGRAKAERAYGEDRDAYGLRGGLTDSVDVVEEGCRAWKGIGALLTLGMGEAVRRGGVGVESRIVEAECGEPAEKEGAQRRPLIGGAAVDAVERKRAGDTTTSSVSKHLRGGGVFCEVEATGLSTNGSKQRVGRSDARAERCSTGHCFGMGAGSEA</sequence>
<name>A0AAD7D2G2_MYCRO</name>
<keyword evidence="2" id="KW-1185">Reference proteome</keyword>
<gene>
    <name evidence="1" type="ORF">B0H17DRAFT_1140446</name>
</gene>